<gene>
    <name evidence="2" type="primary">tsaB</name>
    <name evidence="2" type="ORF">H9X81_02100</name>
</gene>
<evidence type="ECO:0000313" key="3">
    <source>
        <dbReference type="Proteomes" id="UP000724149"/>
    </source>
</evidence>
<dbReference type="InterPro" id="IPR043129">
    <property type="entry name" value="ATPase_NBD"/>
</dbReference>
<dbReference type="CDD" id="cd24032">
    <property type="entry name" value="ASKHA_NBD_TsaB"/>
    <property type="match status" value="1"/>
</dbReference>
<evidence type="ECO:0000313" key="2">
    <source>
        <dbReference type="EMBL" id="MBM6922488.1"/>
    </source>
</evidence>
<dbReference type="Pfam" id="PF00814">
    <property type="entry name" value="TsaD"/>
    <property type="match status" value="1"/>
</dbReference>
<dbReference type="Proteomes" id="UP000724149">
    <property type="component" value="Unassembled WGS sequence"/>
</dbReference>
<evidence type="ECO:0000259" key="1">
    <source>
        <dbReference type="Pfam" id="PF00814"/>
    </source>
</evidence>
<name>A0ABS2GL03_9FIRM</name>
<dbReference type="InterPro" id="IPR000905">
    <property type="entry name" value="Gcp-like_dom"/>
</dbReference>
<dbReference type="SUPFAM" id="SSF53067">
    <property type="entry name" value="Actin-like ATPase domain"/>
    <property type="match status" value="2"/>
</dbReference>
<comment type="caution">
    <text evidence="2">The sequence shown here is derived from an EMBL/GenBank/DDBJ whole genome shotgun (WGS) entry which is preliminary data.</text>
</comment>
<keyword evidence="3" id="KW-1185">Reference proteome</keyword>
<organism evidence="2 3">
    <name type="scientific">Hydrogenoanaerobacterium saccharovorans</name>
    <dbReference type="NCBI Taxonomy" id="474960"/>
    <lineage>
        <taxon>Bacteria</taxon>
        <taxon>Bacillati</taxon>
        <taxon>Bacillota</taxon>
        <taxon>Clostridia</taxon>
        <taxon>Eubacteriales</taxon>
        <taxon>Oscillospiraceae</taxon>
        <taxon>Hydrogenoanaerobacterium</taxon>
    </lineage>
</organism>
<protein>
    <submittedName>
        <fullName evidence="2">tRNA (Adenosine(37)-N6)-threonylcarbamoyltransferase complex dimerization subunit type 1 TsaB</fullName>
    </submittedName>
</protein>
<dbReference type="Gene3D" id="3.30.420.40">
    <property type="match status" value="2"/>
</dbReference>
<dbReference type="EMBL" id="JACSNR010000001">
    <property type="protein sequence ID" value="MBM6922488.1"/>
    <property type="molecule type" value="Genomic_DNA"/>
</dbReference>
<dbReference type="NCBIfam" id="TIGR03725">
    <property type="entry name" value="T6A_YeaZ"/>
    <property type="match status" value="1"/>
</dbReference>
<dbReference type="InterPro" id="IPR022496">
    <property type="entry name" value="T6A_TsaB"/>
</dbReference>
<feature type="domain" description="Gcp-like" evidence="1">
    <location>
        <begin position="26"/>
        <end position="169"/>
    </location>
</feature>
<reference evidence="2 3" key="1">
    <citation type="journal article" date="2021" name="Sci. Rep.">
        <title>The distribution of antibiotic resistance genes in chicken gut microbiota commensals.</title>
        <authorList>
            <person name="Juricova H."/>
            <person name="Matiasovicova J."/>
            <person name="Kubasova T."/>
            <person name="Cejkova D."/>
            <person name="Rychlik I."/>
        </authorList>
    </citation>
    <scope>NUCLEOTIDE SEQUENCE [LARGE SCALE GENOMIC DNA]</scope>
    <source>
        <strain evidence="2 3">An564</strain>
    </source>
</reference>
<proteinExistence type="predicted"/>
<sequence>MDTSSKAASAAVWEDGHLLADCWQNTGRTHSVTSLPMAENLLADCSRTLEEMDALAVTAGPGSFTGLRIGMAMIKGMGFALGKPCIPLSTLEGLAWNLRGWPGLICPVMDARVGQVYTALFRWENGKMHRLMDDCAIAADELREHLAEYGAEPKILVGDGAMLCYNKFEGQLENLSMAPDHLLHQRAGAMAELAASLLAEGKTVSAGELAPVYLRLPQAERELKLRQQKGE</sequence>
<accession>A0ABS2GL03</accession>